<comment type="catalytic activity">
    <reaction evidence="12">
        <text>ssDNA + n NTP = ssDNA/pppN(pN)n-1 hybrid + (n-1) diphosphate.</text>
        <dbReference type="EC" id="2.7.7.101"/>
    </reaction>
</comment>
<dbReference type="CDD" id="cd03364">
    <property type="entry name" value="TOPRIM_DnaG_primases"/>
    <property type="match status" value="1"/>
</dbReference>
<proteinExistence type="inferred from homology"/>
<evidence type="ECO:0000259" key="16">
    <source>
        <dbReference type="PROSITE" id="PS50880"/>
    </source>
</evidence>
<evidence type="ECO:0000256" key="15">
    <source>
        <dbReference type="SAM" id="MobiDB-lite"/>
    </source>
</evidence>
<keyword evidence="10 12" id="KW-0238">DNA-binding</keyword>
<feature type="region of interest" description="Disordered" evidence="15">
    <location>
        <begin position="456"/>
        <end position="482"/>
    </location>
</feature>
<evidence type="ECO:0000256" key="11">
    <source>
        <dbReference type="ARBA" id="ARBA00023163"/>
    </source>
</evidence>
<evidence type="ECO:0000256" key="6">
    <source>
        <dbReference type="ARBA" id="ARBA00022723"/>
    </source>
</evidence>
<keyword evidence="7 12" id="KW-0863">Zinc-finger</keyword>
<reference evidence="18" key="1">
    <citation type="submission" date="2016-10" db="EMBL/GenBank/DDBJ databases">
        <authorList>
            <person name="Varghese N."/>
            <person name="Submissions S."/>
        </authorList>
    </citation>
    <scope>NUCLEOTIDE SEQUENCE [LARGE SCALE GENOMIC DNA]</scope>
    <source>
        <strain evidence="18">KPR-1</strain>
    </source>
</reference>
<accession>A0A1H3W7I5</accession>
<dbReference type="HAMAP" id="MF_00974">
    <property type="entry name" value="DNA_primase_DnaG"/>
    <property type="match status" value="1"/>
</dbReference>
<comment type="cofactor">
    <cofactor evidence="12 13 14">
        <name>Zn(2+)</name>
        <dbReference type="ChEBI" id="CHEBI:29105"/>
    </cofactor>
    <text evidence="12 13 14">Binds 1 zinc ion per monomer.</text>
</comment>
<dbReference type="NCBIfam" id="TIGR01391">
    <property type="entry name" value="dnaG"/>
    <property type="match status" value="1"/>
</dbReference>
<dbReference type="InterPro" id="IPR002694">
    <property type="entry name" value="Znf_CHC2"/>
</dbReference>
<dbReference type="FunFam" id="3.90.580.10:FF:000001">
    <property type="entry name" value="DNA primase"/>
    <property type="match status" value="1"/>
</dbReference>
<dbReference type="InterPro" id="IPR019475">
    <property type="entry name" value="DNA_primase_DnaB-bd"/>
</dbReference>
<dbReference type="PANTHER" id="PTHR30313:SF2">
    <property type="entry name" value="DNA PRIMASE"/>
    <property type="match status" value="1"/>
</dbReference>
<dbReference type="InterPro" id="IPR037068">
    <property type="entry name" value="DNA_primase_core_N_sf"/>
</dbReference>
<keyword evidence="11 12" id="KW-0804">Transcription</keyword>
<protein>
    <recommendedName>
        <fullName evidence="12 13">DNA primase</fullName>
        <ecNumber evidence="12">2.7.7.101</ecNumber>
    </recommendedName>
</protein>
<dbReference type="OrthoDB" id="9803773at2"/>
<dbReference type="Pfam" id="PF08278">
    <property type="entry name" value="DnaG_DnaB_bind"/>
    <property type="match status" value="1"/>
</dbReference>
<organism evidence="17 18">
    <name type="scientific">Bowdeniella nasicola</name>
    <dbReference type="NCBI Taxonomy" id="208480"/>
    <lineage>
        <taxon>Bacteria</taxon>
        <taxon>Bacillati</taxon>
        <taxon>Actinomycetota</taxon>
        <taxon>Actinomycetes</taxon>
        <taxon>Actinomycetales</taxon>
        <taxon>Actinomycetaceae</taxon>
        <taxon>Bowdeniella</taxon>
    </lineage>
</organism>
<dbReference type="InterPro" id="IPR034151">
    <property type="entry name" value="TOPRIM_DnaG_bac"/>
</dbReference>
<dbReference type="GO" id="GO:0003899">
    <property type="term" value="F:DNA-directed RNA polymerase activity"/>
    <property type="evidence" value="ECO:0007669"/>
    <property type="project" value="UniProtKB-UniRule"/>
</dbReference>
<evidence type="ECO:0000256" key="4">
    <source>
        <dbReference type="ARBA" id="ARBA00022695"/>
    </source>
</evidence>
<evidence type="ECO:0000313" key="18">
    <source>
        <dbReference type="Proteomes" id="UP000199288"/>
    </source>
</evidence>
<dbReference type="SUPFAM" id="SSF57783">
    <property type="entry name" value="Zinc beta-ribbon"/>
    <property type="match status" value="1"/>
</dbReference>
<dbReference type="EC" id="2.7.7.101" evidence="12"/>
<dbReference type="GO" id="GO:0003677">
    <property type="term" value="F:DNA binding"/>
    <property type="evidence" value="ECO:0007669"/>
    <property type="project" value="UniProtKB-KW"/>
</dbReference>
<keyword evidence="5 12" id="KW-0235">DNA replication</keyword>
<dbReference type="AlphaFoldDB" id="A0A1H3W7I5"/>
<evidence type="ECO:0000256" key="5">
    <source>
        <dbReference type="ARBA" id="ARBA00022705"/>
    </source>
</evidence>
<dbReference type="SMART" id="SM00493">
    <property type="entry name" value="TOPRIM"/>
    <property type="match status" value="1"/>
</dbReference>
<dbReference type="PROSITE" id="PS50880">
    <property type="entry name" value="TOPRIM"/>
    <property type="match status" value="1"/>
</dbReference>
<dbReference type="InterPro" id="IPR036977">
    <property type="entry name" value="DNA_primase_Znf_CHC2"/>
</dbReference>
<keyword evidence="3 12" id="KW-0808">Transferase</keyword>
<dbReference type="PANTHER" id="PTHR30313">
    <property type="entry name" value="DNA PRIMASE"/>
    <property type="match status" value="1"/>
</dbReference>
<name>A0A1H3W7I5_9ACTO</name>
<dbReference type="Gene3D" id="3.90.580.10">
    <property type="entry name" value="Zinc finger, CHC2-type domain"/>
    <property type="match status" value="1"/>
</dbReference>
<evidence type="ECO:0000313" key="17">
    <source>
        <dbReference type="EMBL" id="SDZ82374.1"/>
    </source>
</evidence>
<dbReference type="Pfam" id="PF01807">
    <property type="entry name" value="Zn_ribbon_DnaG"/>
    <property type="match status" value="1"/>
</dbReference>
<evidence type="ECO:0000256" key="14">
    <source>
        <dbReference type="PIRSR" id="PIRSR002811-1"/>
    </source>
</evidence>
<dbReference type="Pfam" id="PF10410">
    <property type="entry name" value="DnaB_bind"/>
    <property type="match status" value="1"/>
</dbReference>
<keyword evidence="4 12" id="KW-0548">Nucleotidyltransferase</keyword>
<dbReference type="EMBL" id="FNQV01000002">
    <property type="protein sequence ID" value="SDZ82374.1"/>
    <property type="molecule type" value="Genomic_DNA"/>
</dbReference>
<dbReference type="Proteomes" id="UP000199288">
    <property type="component" value="Unassembled WGS sequence"/>
</dbReference>
<dbReference type="PIRSF" id="PIRSF002811">
    <property type="entry name" value="DnaG"/>
    <property type="match status" value="1"/>
</dbReference>
<gene>
    <name evidence="12" type="primary">dnaG</name>
    <name evidence="17" type="ORF">SAMN02910418_00297</name>
</gene>
<evidence type="ECO:0000256" key="1">
    <source>
        <dbReference type="ARBA" id="ARBA00022478"/>
    </source>
</evidence>
<dbReference type="GO" id="GO:0006269">
    <property type="term" value="P:DNA replication, synthesis of primer"/>
    <property type="evidence" value="ECO:0007669"/>
    <property type="project" value="UniProtKB-UniRule"/>
</dbReference>
<dbReference type="GO" id="GO:0000428">
    <property type="term" value="C:DNA-directed RNA polymerase complex"/>
    <property type="evidence" value="ECO:0007669"/>
    <property type="project" value="UniProtKB-KW"/>
</dbReference>
<dbReference type="SUPFAM" id="SSF56731">
    <property type="entry name" value="DNA primase core"/>
    <property type="match status" value="1"/>
</dbReference>
<dbReference type="InterPro" id="IPR006171">
    <property type="entry name" value="TOPRIM_dom"/>
</dbReference>
<evidence type="ECO:0000256" key="7">
    <source>
        <dbReference type="ARBA" id="ARBA00022771"/>
    </source>
</evidence>
<dbReference type="InterPro" id="IPR030846">
    <property type="entry name" value="DnaG_bac"/>
</dbReference>
<keyword evidence="9" id="KW-0460">Magnesium</keyword>
<evidence type="ECO:0000256" key="10">
    <source>
        <dbReference type="ARBA" id="ARBA00023125"/>
    </source>
</evidence>
<dbReference type="Pfam" id="PF13662">
    <property type="entry name" value="Toprim_4"/>
    <property type="match status" value="1"/>
</dbReference>
<dbReference type="SMART" id="SM00400">
    <property type="entry name" value="ZnF_CHCC"/>
    <property type="match status" value="1"/>
</dbReference>
<comment type="domain">
    <text evidence="12">Contains an N-terminal zinc-binding domain, a central core domain that contains the primase activity, and a C-terminal DnaB-binding domain.</text>
</comment>
<feature type="domain" description="Toprim" evidence="16">
    <location>
        <begin position="263"/>
        <end position="361"/>
    </location>
</feature>
<keyword evidence="8 12" id="KW-0862">Zinc</keyword>
<evidence type="ECO:0000256" key="13">
    <source>
        <dbReference type="PIRNR" id="PIRNR002811"/>
    </source>
</evidence>
<dbReference type="InterPro" id="IPR013264">
    <property type="entry name" value="DNAG_N"/>
</dbReference>
<sequence length="633" mass="69201">MAGLIKREDIDQVRERTRIDDLVSQHVTLRPAGVGSLKGLCPFHDEKTPSFHVRPTVGRWHCFGCGEGGDVINFVQRINGVSFVEAVEHLADRLGMTLRYEEGSAPAKDQAAPGLRRRLLAAHEVAEEYYRSQLLSPEARIAREFLSKRGFDQAAAVRFGIGYAPKGWDNLLSHLRGRGFTEKELAASGLVSQGNRGHYDRFRGRVMWPIRDVIGSTIGFGARHLYEDDKGPKYLNTPETMIYKKSQVLYGLDLAKREIAKDRQIVIVEGYTDVMACHLAGVGTAVATCGTAFGSDHVRIVRRLLGDAKDAASGLRLASGQVRGGEVIFTFDGDAAGRKAALKAFNEDQSFGAQTFVAVEPRGLDPCDLWLADGDEAVSRLIAQRQPLFEFVIHSALAELDLDTAEGRVAGLKSCAPVVATIRDQALRGEYTRQLAGWLGMDVATVAHEVRTAPRLSHPERVNPAERPVAGRADAPAQPDRSDPVVKLEAQALQLALQEPATAYACGFDSLQGAAFVVPIYRALFDAIQAVGGTGSATESESPSHWLEAVVEEIPDQLRSAAGALSVSPIPLGDEPLRAYTIEVLNALLRMDLNRKIAHLRGQLSRAQPQDPDYHEIFTQLVALETERRRRQG</sequence>
<evidence type="ECO:0000256" key="2">
    <source>
        <dbReference type="ARBA" id="ARBA00022515"/>
    </source>
</evidence>
<dbReference type="InterPro" id="IPR050219">
    <property type="entry name" value="DnaG_primase"/>
</dbReference>
<comment type="function">
    <text evidence="12 13">RNA polymerase that catalyzes the synthesis of short RNA molecules used as primers for DNA polymerase during DNA replication.</text>
</comment>
<evidence type="ECO:0000256" key="3">
    <source>
        <dbReference type="ARBA" id="ARBA00022679"/>
    </source>
</evidence>
<dbReference type="Gene3D" id="3.90.980.10">
    <property type="entry name" value="DNA primase, catalytic core, N-terminal domain"/>
    <property type="match status" value="1"/>
</dbReference>
<dbReference type="GO" id="GO:0005737">
    <property type="term" value="C:cytoplasm"/>
    <property type="evidence" value="ECO:0007669"/>
    <property type="project" value="TreeGrafter"/>
</dbReference>
<keyword evidence="1 12" id="KW-0240">DNA-directed RNA polymerase</keyword>
<evidence type="ECO:0000256" key="12">
    <source>
        <dbReference type="HAMAP-Rule" id="MF_00974"/>
    </source>
</evidence>
<keyword evidence="6 12" id="KW-0479">Metal-binding</keyword>
<dbReference type="RefSeq" id="WP_092561299.1">
    <property type="nucleotide sequence ID" value="NZ_FNQV01000002.1"/>
</dbReference>
<keyword evidence="2 12" id="KW-0639">Primosome</keyword>
<evidence type="ECO:0000256" key="8">
    <source>
        <dbReference type="ARBA" id="ARBA00022833"/>
    </source>
</evidence>
<dbReference type="Pfam" id="PF08275">
    <property type="entry name" value="DNAG_N"/>
    <property type="match status" value="1"/>
</dbReference>
<dbReference type="InterPro" id="IPR013173">
    <property type="entry name" value="DNA_primase_DnaG_DnaB-bd_dom"/>
</dbReference>
<dbReference type="FunFam" id="3.90.980.10:FF:000001">
    <property type="entry name" value="DNA primase"/>
    <property type="match status" value="1"/>
</dbReference>
<comment type="similarity">
    <text evidence="12 13">Belongs to the DnaG primase family.</text>
</comment>
<dbReference type="InterPro" id="IPR006295">
    <property type="entry name" value="DNA_primase_DnaG"/>
</dbReference>
<comment type="subunit">
    <text evidence="12">Monomer. Interacts with DnaB.</text>
</comment>
<feature type="zinc finger region" description="CHC2-type" evidence="12 14">
    <location>
        <begin position="41"/>
        <end position="65"/>
    </location>
</feature>
<dbReference type="GO" id="GO:0008270">
    <property type="term" value="F:zinc ion binding"/>
    <property type="evidence" value="ECO:0007669"/>
    <property type="project" value="UniProtKB-UniRule"/>
</dbReference>
<evidence type="ECO:0000256" key="9">
    <source>
        <dbReference type="ARBA" id="ARBA00022842"/>
    </source>
</evidence>
<dbReference type="GO" id="GO:1990077">
    <property type="term" value="C:primosome complex"/>
    <property type="evidence" value="ECO:0007669"/>
    <property type="project" value="UniProtKB-KW"/>
</dbReference>
<dbReference type="Gene3D" id="3.40.1360.10">
    <property type="match status" value="1"/>
</dbReference>
<keyword evidence="18" id="KW-1185">Reference proteome</keyword>